<dbReference type="GO" id="GO:0043565">
    <property type="term" value="F:sequence-specific DNA binding"/>
    <property type="evidence" value="ECO:0007669"/>
    <property type="project" value="InterPro"/>
</dbReference>
<gene>
    <name evidence="5" type="ORF">SI859A1_03482</name>
</gene>
<name>Q1YEQ1_AURMS</name>
<dbReference type="BioCyc" id="AURANTIMONAS:SI859A1_03482-MONOMER"/>
<evidence type="ECO:0000313" key="5">
    <source>
        <dbReference type="EMBL" id="EAS48844.1"/>
    </source>
</evidence>
<dbReference type="PANTHER" id="PTHR46796">
    <property type="entry name" value="HTH-TYPE TRANSCRIPTIONAL ACTIVATOR RHAS-RELATED"/>
    <property type="match status" value="1"/>
</dbReference>
<evidence type="ECO:0000256" key="2">
    <source>
        <dbReference type="ARBA" id="ARBA00023125"/>
    </source>
</evidence>
<dbReference type="SUPFAM" id="SSF46689">
    <property type="entry name" value="Homeodomain-like"/>
    <property type="match status" value="1"/>
</dbReference>
<organism evidence="5 6">
    <name type="scientific">Aurantimonas manganoxydans (strain ATCC BAA-1229 / DSM 21871 / SI85-9A1)</name>
    <dbReference type="NCBI Taxonomy" id="287752"/>
    <lineage>
        <taxon>Bacteria</taxon>
        <taxon>Pseudomonadati</taxon>
        <taxon>Pseudomonadota</taxon>
        <taxon>Alphaproteobacteria</taxon>
        <taxon>Hyphomicrobiales</taxon>
        <taxon>Aurantimonadaceae</taxon>
        <taxon>Aurantimonas</taxon>
    </lineage>
</organism>
<dbReference type="HOGENOM" id="CLU_049704_0_0_5"/>
<evidence type="ECO:0000259" key="4">
    <source>
        <dbReference type="PROSITE" id="PS01124"/>
    </source>
</evidence>
<sequence>MSTSEDGRARPDVPVMRFSSDAFALKDRFEAYRDLYAGGTEVIRLGAGFAAQFEARPLGELVIFERWLNNVAHERSAQRIRQDGFEHFVMQLNLSGVLVVETADGATTVKPGEIIILDTGRPYGNRCGNAHVLTFSVARYVVERAYLGGQDLHGRILGAERGALLADFMASLTRNARTLPADAVNGMVGIFSELLMITLRQDDGTASAEARGKLKLAQELIEEGLSRHDLDPAVIAAKAGISRSRLYEMFKTHGGVASYIRRRRVHRFRALLSQRRDMRSIAELAFACGFASESHASRTFREVFAMPPGQFRRRQGGPASLPTAMAVPGRDGFAPWVSSLNMRAQAVRS</sequence>
<accession>Q1YEQ1</accession>
<evidence type="ECO:0000313" key="6">
    <source>
        <dbReference type="Proteomes" id="UP000000321"/>
    </source>
</evidence>
<dbReference type="InterPro" id="IPR050204">
    <property type="entry name" value="AraC_XylS_family_regulators"/>
</dbReference>
<dbReference type="AlphaFoldDB" id="Q1YEQ1"/>
<dbReference type="PANTHER" id="PTHR46796:SF6">
    <property type="entry name" value="ARAC SUBFAMILY"/>
    <property type="match status" value="1"/>
</dbReference>
<feature type="domain" description="HTH araC/xylS-type" evidence="4">
    <location>
        <begin position="215"/>
        <end position="314"/>
    </location>
</feature>
<keyword evidence="1" id="KW-0805">Transcription regulation</keyword>
<dbReference type="GO" id="GO:0003700">
    <property type="term" value="F:DNA-binding transcription factor activity"/>
    <property type="evidence" value="ECO:0007669"/>
    <property type="project" value="InterPro"/>
</dbReference>
<dbReference type="SMART" id="SM00342">
    <property type="entry name" value="HTH_ARAC"/>
    <property type="match status" value="1"/>
</dbReference>
<dbReference type="PROSITE" id="PS01124">
    <property type="entry name" value="HTH_ARAC_FAMILY_2"/>
    <property type="match status" value="1"/>
</dbReference>
<proteinExistence type="predicted"/>
<evidence type="ECO:0000256" key="1">
    <source>
        <dbReference type="ARBA" id="ARBA00023015"/>
    </source>
</evidence>
<evidence type="ECO:0000256" key="3">
    <source>
        <dbReference type="ARBA" id="ARBA00023163"/>
    </source>
</evidence>
<reference evidence="5 6" key="1">
    <citation type="journal article" date="2008" name="Appl. Environ. Microbiol.">
        <title>Genomic insights into Mn(II) oxidation by the marine alphaproteobacterium Aurantimonas sp. strain SI85-9A1.</title>
        <authorList>
            <person name="Dick G.J."/>
            <person name="Podell S."/>
            <person name="Johnson H.A."/>
            <person name="Rivera-Espinoza Y."/>
            <person name="Bernier-Latmani R."/>
            <person name="McCarthy J.K."/>
            <person name="Torpey J.W."/>
            <person name="Clement B.G."/>
            <person name="Gaasterland T."/>
            <person name="Tebo B.M."/>
        </authorList>
    </citation>
    <scope>NUCLEOTIDE SEQUENCE [LARGE SCALE GENOMIC DNA]</scope>
    <source>
        <strain evidence="5 6">SI85-9A1</strain>
    </source>
</reference>
<dbReference type="Proteomes" id="UP000000321">
    <property type="component" value="Unassembled WGS sequence"/>
</dbReference>
<dbReference type="Gene3D" id="1.10.10.60">
    <property type="entry name" value="Homeodomain-like"/>
    <property type="match status" value="1"/>
</dbReference>
<dbReference type="Pfam" id="PF12833">
    <property type="entry name" value="HTH_18"/>
    <property type="match status" value="1"/>
</dbReference>
<dbReference type="InterPro" id="IPR009057">
    <property type="entry name" value="Homeodomain-like_sf"/>
</dbReference>
<protein>
    <submittedName>
        <fullName evidence="5">Putative transcriptional regulator</fullName>
    </submittedName>
</protein>
<comment type="caution">
    <text evidence="5">The sequence shown here is derived from an EMBL/GenBank/DDBJ whole genome shotgun (WGS) entry which is preliminary data.</text>
</comment>
<dbReference type="Pfam" id="PF14525">
    <property type="entry name" value="AraC_binding_2"/>
    <property type="match status" value="1"/>
</dbReference>
<keyword evidence="3" id="KW-0804">Transcription</keyword>
<dbReference type="EMBL" id="AAPJ01000007">
    <property type="protein sequence ID" value="EAS48844.1"/>
    <property type="molecule type" value="Genomic_DNA"/>
</dbReference>
<dbReference type="InterPro" id="IPR035418">
    <property type="entry name" value="AraC-bd_2"/>
</dbReference>
<keyword evidence="6" id="KW-1185">Reference proteome</keyword>
<dbReference type="InterPro" id="IPR018060">
    <property type="entry name" value="HTH_AraC"/>
</dbReference>
<keyword evidence="2" id="KW-0238">DNA-binding</keyword>